<dbReference type="SUPFAM" id="SSF54593">
    <property type="entry name" value="Glyoxalase/Bleomycin resistance protein/Dihydroxybiphenyl dioxygenase"/>
    <property type="match status" value="2"/>
</dbReference>
<evidence type="ECO:0000313" key="3">
    <source>
        <dbReference type="Proteomes" id="UP000449710"/>
    </source>
</evidence>
<dbReference type="AlphaFoldDB" id="A0AA43XMH6"/>
<feature type="domain" description="PhnB-like" evidence="1">
    <location>
        <begin position="2"/>
        <end position="119"/>
    </location>
</feature>
<gene>
    <name evidence="2" type="ORF">ISALK_13665</name>
</gene>
<name>A0AA43XMH6_9CLOT</name>
<dbReference type="Gene3D" id="3.30.720.110">
    <property type="match status" value="1"/>
</dbReference>
<evidence type="ECO:0000313" key="2">
    <source>
        <dbReference type="EMBL" id="NBG89538.1"/>
    </source>
</evidence>
<accession>A0AA43XMH6</accession>
<dbReference type="InterPro" id="IPR029068">
    <property type="entry name" value="Glyas_Bleomycin-R_OHBP_Dase"/>
</dbReference>
<evidence type="ECO:0000259" key="1">
    <source>
        <dbReference type="Pfam" id="PF06983"/>
    </source>
</evidence>
<sequence length="288" mass="33443">MKKIIPVIWFEKEGEQAAEYYTSIFPNSRLKESVYGPEGNLITRSFEIADTEFSILNGGMNIDKNPSISFTVKLNGKEEIDRIWKELSKEGDVLMPLDSYDFSEYYGWVQDTYGVSWQLMFTEKKEISVVPGLLFTKERYKEAENAIRKYTGVFDNSQIDDLYYYGEEQLIEDKDALMHGAFQLENQIFSAMDSGLDHAFTFNEGISLMVLVDSQKEIDELWDKLSAVAEEERCGWLKDEFGVSWQVVPRVLNTYLRDEDNVRAKRVMDAMLEMKKMEINLLEEAYKG</sequence>
<protein>
    <submittedName>
        <fullName evidence="2">VOC family protein</fullName>
    </submittedName>
</protein>
<dbReference type="PANTHER" id="PTHR33990">
    <property type="entry name" value="PROTEIN YJDN-RELATED"/>
    <property type="match status" value="1"/>
</dbReference>
<dbReference type="CDD" id="cd06588">
    <property type="entry name" value="PhnB_like"/>
    <property type="match status" value="2"/>
</dbReference>
<dbReference type="RefSeq" id="WP_160723297.1">
    <property type="nucleotide sequence ID" value="NZ_SUMG01000029.1"/>
</dbReference>
<dbReference type="EMBL" id="SUMG01000029">
    <property type="protein sequence ID" value="NBG89538.1"/>
    <property type="molecule type" value="Genomic_DNA"/>
</dbReference>
<feature type="domain" description="PhnB-like" evidence="1">
    <location>
        <begin position="129"/>
        <end position="248"/>
    </location>
</feature>
<dbReference type="Pfam" id="PF06983">
    <property type="entry name" value="3-dmu-9_3-mt"/>
    <property type="match status" value="2"/>
</dbReference>
<dbReference type="Proteomes" id="UP000449710">
    <property type="component" value="Unassembled WGS sequence"/>
</dbReference>
<reference evidence="2 3" key="1">
    <citation type="submission" date="2019-04" db="EMBL/GenBank/DDBJ databases">
        <title>Isachenkonia alkalipeptolytica gen. nov. sp. nov. a new anaerobic, alkiliphilic organothrophic bacterium capable to reduce synthesized ferrihydrite isolated from a soda lake.</title>
        <authorList>
            <person name="Toshchakov S.V."/>
            <person name="Zavarzina D.G."/>
            <person name="Zhilina T.N."/>
            <person name="Kostrikina N.A."/>
            <person name="Kublanov I.V."/>
        </authorList>
    </citation>
    <scope>NUCLEOTIDE SEQUENCE [LARGE SCALE GENOMIC DNA]</scope>
    <source>
        <strain evidence="2 3">Z-1701</strain>
    </source>
</reference>
<dbReference type="Gene3D" id="3.10.180.10">
    <property type="entry name" value="2,3-Dihydroxybiphenyl 1,2-Dioxygenase, domain 1"/>
    <property type="match status" value="1"/>
</dbReference>
<proteinExistence type="predicted"/>
<comment type="caution">
    <text evidence="2">The sequence shown here is derived from an EMBL/GenBank/DDBJ whole genome shotgun (WGS) entry which is preliminary data.</text>
</comment>
<dbReference type="InterPro" id="IPR028973">
    <property type="entry name" value="PhnB-like"/>
</dbReference>
<keyword evidence="3" id="KW-1185">Reference proteome</keyword>
<organism evidence="2 3">
    <name type="scientific">Isachenkonia alkalipeptolytica</name>
    <dbReference type="NCBI Taxonomy" id="2565777"/>
    <lineage>
        <taxon>Bacteria</taxon>
        <taxon>Bacillati</taxon>
        <taxon>Bacillota</taxon>
        <taxon>Clostridia</taxon>
        <taxon>Eubacteriales</taxon>
        <taxon>Clostridiaceae</taxon>
        <taxon>Isachenkonia</taxon>
    </lineage>
</organism>
<dbReference type="Gene3D" id="3.30.720.100">
    <property type="match status" value="1"/>
</dbReference>